<dbReference type="SMART" id="SM00028">
    <property type="entry name" value="TPR"/>
    <property type="match status" value="3"/>
</dbReference>
<keyword evidence="1" id="KW-0479">Metal-binding</keyword>
<evidence type="ECO:0000259" key="6">
    <source>
        <dbReference type="PROSITE" id="PS50089"/>
    </source>
</evidence>
<dbReference type="Gene3D" id="2.30.130.40">
    <property type="entry name" value="LON domain-like"/>
    <property type="match status" value="1"/>
</dbReference>
<dbReference type="InterPro" id="IPR017907">
    <property type="entry name" value="Znf_RING_CS"/>
</dbReference>
<dbReference type="Gene3D" id="1.25.40.10">
    <property type="entry name" value="Tetratricopeptide repeat domain"/>
    <property type="match status" value="1"/>
</dbReference>
<gene>
    <name evidence="8" type="primary">Lonrf3</name>
    <name evidence="8" type="ORF">AWC38_SpisGene3939</name>
</gene>
<dbReference type="PANTHER" id="PTHR23327">
    <property type="entry name" value="RING FINGER PROTEIN 127"/>
    <property type="match status" value="1"/>
</dbReference>
<keyword evidence="3" id="KW-0862">Zinc</keyword>
<accession>A0A2B4SRS9</accession>
<dbReference type="CDD" id="cd16514">
    <property type="entry name" value="RING-HC_LONFs_rpt2"/>
    <property type="match status" value="1"/>
</dbReference>
<sequence length="682" mass="77953">MEAEEEMKKGNFQKARELFDDLLRKGKSKVHYLLGKADCFVLEGRLMDSLPIYCEAFKSGKVQPNRLLQLVGALTNMIKIELNEYQADDDYDTILQCMNCTGILCDPVTLPCGDSFCKLCLEKREAKKCEHCGGSFPYMPLKVNVILQDILEKSFDKELGANRLRLEGNNLHRKKQSLAAIDKYLEAEKLNKSDHLIQSNLACILISLGRFEEGLLRANKTCQLQPTWPKGYYRKGCALLGLNKKAEAAVAFMHCLARDPEKPTVRKSITKLLHEMITEGISCSSRGQKRARTSSSNSDSTSPDDTNGCVILQRLTSLVDLVEQSKVEHGTVESEGEPDLKKLRLDKRCCVEDLECTLCCRLLYEPVTTPCGHAFCRSCLNCNLDHRPTCPICRFSLKKFLAERNQTVTVAISRLTETALPEEFVERKKLHEEEMQKLASSLLSEIRLTETALPEEFVERKKLHEEEMQKLASVASDTTEDVPIFVCTLAFPSQPCPLHIFEPRYRLMVRQCMESGSQQFGMCLHNEEKGFVDYGVMLEIRDLQYLSDGRSFVDCVGGRRFKVLKRGMQNGYHTAKVEWIKDETIPEEELEDVNTLHQQVYNETKSWFNNLPLLPRRRITNMFSEMPSCDAEPQNLPQGPVWMWWFLSVCPMPLDKQLEFISMSSLKKRLEKLRQTISSMQT</sequence>
<dbReference type="OrthoDB" id="264917at2759"/>
<dbReference type="InterPro" id="IPR001841">
    <property type="entry name" value="Znf_RING"/>
</dbReference>
<dbReference type="PROSITE" id="PS50089">
    <property type="entry name" value="ZF_RING_2"/>
    <property type="match status" value="2"/>
</dbReference>
<dbReference type="InterPro" id="IPR003111">
    <property type="entry name" value="Lon_prtase_N"/>
</dbReference>
<dbReference type="Pfam" id="PF02190">
    <property type="entry name" value="LON_substr_bdg"/>
    <property type="match status" value="1"/>
</dbReference>
<feature type="compositionally biased region" description="Low complexity" evidence="5">
    <location>
        <begin position="293"/>
        <end position="307"/>
    </location>
</feature>
<dbReference type="SMART" id="SM00184">
    <property type="entry name" value="RING"/>
    <property type="match status" value="2"/>
</dbReference>
<dbReference type="GO" id="GO:0005737">
    <property type="term" value="C:cytoplasm"/>
    <property type="evidence" value="ECO:0007669"/>
    <property type="project" value="UniProtKB-ARBA"/>
</dbReference>
<evidence type="ECO:0000256" key="5">
    <source>
        <dbReference type="SAM" id="MobiDB-lite"/>
    </source>
</evidence>
<dbReference type="PANTHER" id="PTHR23327:SF42">
    <property type="entry name" value="LON PEPTIDASE N-TERMINAL DOMAIN AND RING FINGER PROTEIN C14F5.10C"/>
    <property type="match status" value="1"/>
</dbReference>
<name>A0A2B4SRS9_STYPI</name>
<dbReference type="InterPro" id="IPR015947">
    <property type="entry name" value="PUA-like_sf"/>
</dbReference>
<comment type="caution">
    <text evidence="8">The sequence shown here is derived from an EMBL/GenBank/DDBJ whole genome shotgun (WGS) entry which is preliminary data.</text>
</comment>
<dbReference type="Gene3D" id="3.30.40.10">
    <property type="entry name" value="Zinc/RING finger domain, C3HC4 (zinc finger)"/>
    <property type="match status" value="2"/>
</dbReference>
<feature type="region of interest" description="Disordered" evidence="5">
    <location>
        <begin position="283"/>
        <end position="307"/>
    </location>
</feature>
<dbReference type="STRING" id="50429.A0A2B4SRS9"/>
<feature type="domain" description="Lon N-terminal" evidence="7">
    <location>
        <begin position="471"/>
        <end position="681"/>
    </location>
</feature>
<dbReference type="InterPro" id="IPR013083">
    <property type="entry name" value="Znf_RING/FYVE/PHD"/>
</dbReference>
<dbReference type="PROSITE" id="PS51787">
    <property type="entry name" value="LON_N"/>
    <property type="match status" value="1"/>
</dbReference>
<evidence type="ECO:0000313" key="8">
    <source>
        <dbReference type="EMBL" id="PFX31242.1"/>
    </source>
</evidence>
<dbReference type="Proteomes" id="UP000225706">
    <property type="component" value="Unassembled WGS sequence"/>
</dbReference>
<dbReference type="SMART" id="SM00464">
    <property type="entry name" value="LON"/>
    <property type="match status" value="1"/>
</dbReference>
<dbReference type="SUPFAM" id="SSF48452">
    <property type="entry name" value="TPR-like"/>
    <property type="match status" value="1"/>
</dbReference>
<dbReference type="GO" id="GO:0008270">
    <property type="term" value="F:zinc ion binding"/>
    <property type="evidence" value="ECO:0007669"/>
    <property type="project" value="UniProtKB-KW"/>
</dbReference>
<keyword evidence="2 4" id="KW-0863">Zinc-finger</keyword>
<feature type="domain" description="RING-type" evidence="6">
    <location>
        <begin position="356"/>
        <end position="394"/>
    </location>
</feature>
<evidence type="ECO:0000256" key="1">
    <source>
        <dbReference type="ARBA" id="ARBA00022723"/>
    </source>
</evidence>
<dbReference type="InterPro" id="IPR011990">
    <property type="entry name" value="TPR-like_helical_dom_sf"/>
</dbReference>
<evidence type="ECO:0000259" key="7">
    <source>
        <dbReference type="PROSITE" id="PS51787"/>
    </source>
</evidence>
<dbReference type="SUPFAM" id="SSF57850">
    <property type="entry name" value="RING/U-box"/>
    <property type="match status" value="2"/>
</dbReference>
<dbReference type="InterPro" id="IPR019734">
    <property type="entry name" value="TPR_rpt"/>
</dbReference>
<reference evidence="9" key="1">
    <citation type="journal article" date="2017" name="bioRxiv">
        <title>Comparative analysis of the genomes of Stylophora pistillata and Acropora digitifera provides evidence for extensive differences between species of corals.</title>
        <authorList>
            <person name="Voolstra C.R."/>
            <person name="Li Y."/>
            <person name="Liew Y.J."/>
            <person name="Baumgarten S."/>
            <person name="Zoccola D."/>
            <person name="Flot J.-F."/>
            <person name="Tambutte S."/>
            <person name="Allemand D."/>
            <person name="Aranda M."/>
        </authorList>
    </citation>
    <scope>NUCLEOTIDE SEQUENCE [LARGE SCALE GENOMIC DNA]</scope>
</reference>
<dbReference type="InterPro" id="IPR046336">
    <property type="entry name" value="Lon_prtase_N_sf"/>
</dbReference>
<dbReference type="EMBL" id="LSMT01000038">
    <property type="protein sequence ID" value="PFX31242.1"/>
    <property type="molecule type" value="Genomic_DNA"/>
</dbReference>
<evidence type="ECO:0000256" key="4">
    <source>
        <dbReference type="PROSITE-ProRule" id="PRU00175"/>
    </source>
</evidence>
<dbReference type="SUPFAM" id="SSF88697">
    <property type="entry name" value="PUA domain-like"/>
    <property type="match status" value="1"/>
</dbReference>
<dbReference type="PROSITE" id="PS00518">
    <property type="entry name" value="ZF_RING_1"/>
    <property type="match status" value="1"/>
</dbReference>
<dbReference type="GO" id="GO:0061630">
    <property type="term" value="F:ubiquitin protein ligase activity"/>
    <property type="evidence" value="ECO:0007669"/>
    <property type="project" value="TreeGrafter"/>
</dbReference>
<protein>
    <submittedName>
        <fullName evidence="8">LON peptidase N-terminal domain and RING finger protein 3</fullName>
    </submittedName>
</protein>
<organism evidence="8 9">
    <name type="scientific">Stylophora pistillata</name>
    <name type="common">Smooth cauliflower coral</name>
    <dbReference type="NCBI Taxonomy" id="50429"/>
    <lineage>
        <taxon>Eukaryota</taxon>
        <taxon>Metazoa</taxon>
        <taxon>Cnidaria</taxon>
        <taxon>Anthozoa</taxon>
        <taxon>Hexacorallia</taxon>
        <taxon>Scleractinia</taxon>
        <taxon>Astrocoeniina</taxon>
        <taxon>Pocilloporidae</taxon>
        <taxon>Stylophora</taxon>
    </lineage>
</organism>
<dbReference type="AlphaFoldDB" id="A0A2B4SRS9"/>
<feature type="domain" description="RING-type" evidence="6">
    <location>
        <begin position="97"/>
        <end position="132"/>
    </location>
</feature>
<keyword evidence="9" id="KW-1185">Reference proteome</keyword>
<evidence type="ECO:0000256" key="2">
    <source>
        <dbReference type="ARBA" id="ARBA00022771"/>
    </source>
</evidence>
<evidence type="ECO:0000313" key="9">
    <source>
        <dbReference type="Proteomes" id="UP000225706"/>
    </source>
</evidence>
<dbReference type="Pfam" id="PF13923">
    <property type="entry name" value="zf-C3HC4_2"/>
    <property type="match status" value="1"/>
</dbReference>
<proteinExistence type="predicted"/>
<evidence type="ECO:0000256" key="3">
    <source>
        <dbReference type="ARBA" id="ARBA00022833"/>
    </source>
</evidence>